<name>A0A6J4RZ95_9ACTN</name>
<dbReference type="InterPro" id="IPR052164">
    <property type="entry name" value="Anthracycline_SecMetBiosynth"/>
</dbReference>
<dbReference type="EMBL" id="CADCVK010000222">
    <property type="protein sequence ID" value="CAA9479484.1"/>
    <property type="molecule type" value="Genomic_DNA"/>
</dbReference>
<reference evidence="2" key="1">
    <citation type="submission" date="2020-02" db="EMBL/GenBank/DDBJ databases">
        <authorList>
            <person name="Meier V. D."/>
        </authorList>
    </citation>
    <scope>NUCLEOTIDE SEQUENCE</scope>
    <source>
        <strain evidence="2">AVDCRST_MAG12</strain>
    </source>
</reference>
<dbReference type="PROSITE" id="PS51819">
    <property type="entry name" value="VOC"/>
    <property type="match status" value="2"/>
</dbReference>
<gene>
    <name evidence="2" type="ORF">AVDCRST_MAG12-1417</name>
</gene>
<proteinExistence type="predicted"/>
<evidence type="ECO:0000313" key="2">
    <source>
        <dbReference type="EMBL" id="CAA9479484.1"/>
    </source>
</evidence>
<organism evidence="2">
    <name type="scientific">uncultured Rubrobacteraceae bacterium</name>
    <dbReference type="NCBI Taxonomy" id="349277"/>
    <lineage>
        <taxon>Bacteria</taxon>
        <taxon>Bacillati</taxon>
        <taxon>Actinomycetota</taxon>
        <taxon>Rubrobacteria</taxon>
        <taxon>Rubrobacterales</taxon>
        <taxon>Rubrobacteraceae</taxon>
        <taxon>environmental samples</taxon>
    </lineage>
</organism>
<protein>
    <recommendedName>
        <fullName evidence="1">VOC domain-containing protein</fullName>
    </recommendedName>
</protein>
<dbReference type="CDD" id="cd07247">
    <property type="entry name" value="SgaA_N_like"/>
    <property type="match status" value="2"/>
</dbReference>
<feature type="domain" description="VOC" evidence="1">
    <location>
        <begin position="137"/>
        <end position="253"/>
    </location>
</feature>
<dbReference type="InterPro" id="IPR041581">
    <property type="entry name" value="Glyoxalase_6"/>
</dbReference>
<dbReference type="Pfam" id="PF18029">
    <property type="entry name" value="Glyoxalase_6"/>
    <property type="match status" value="2"/>
</dbReference>
<dbReference type="PANTHER" id="PTHR33993:SF14">
    <property type="entry name" value="GB|AAF24581.1"/>
    <property type="match status" value="1"/>
</dbReference>
<feature type="domain" description="VOC" evidence="1">
    <location>
        <begin position="11"/>
        <end position="123"/>
    </location>
</feature>
<dbReference type="Gene3D" id="3.10.180.10">
    <property type="entry name" value="2,3-Dihydroxybiphenyl 1,2-Dioxygenase, domain 1"/>
    <property type="match status" value="2"/>
</dbReference>
<accession>A0A6J4RZ95</accession>
<dbReference type="SUPFAM" id="SSF54593">
    <property type="entry name" value="Glyoxalase/Bleomycin resistance protein/Dihydroxybiphenyl dioxygenase"/>
    <property type="match status" value="2"/>
</dbReference>
<dbReference type="InterPro" id="IPR029068">
    <property type="entry name" value="Glyas_Bleomycin-R_OHBP_Dase"/>
</dbReference>
<dbReference type="InterPro" id="IPR037523">
    <property type="entry name" value="VOC_core"/>
</dbReference>
<sequence>MGLRKRYEPGTFCWADLSTADVEGAKAFYGDLLGWTFRDDEIPGGGTYTMCYVGDDDVAAIVGQNEQPGHWNHYVSVEGADEATAEARRLGATVLEEPFDVMDVGRMAVFSDPDGAVFRAWEAREHAGAGRVNGVGCMAWNELQSRRPDGAAAFYAGLFGWETEPITEDGRTVYLTIENSAGRMNGGIMPTTETPADAPSFWLIYFTVPSCDAAVARTEELGGSVLAGPMQPGFGRISVLSDPQGAPFAVFEGETDE</sequence>
<dbReference type="AlphaFoldDB" id="A0A6J4RZ95"/>
<dbReference type="PANTHER" id="PTHR33993">
    <property type="entry name" value="GLYOXALASE-RELATED"/>
    <property type="match status" value="1"/>
</dbReference>
<evidence type="ECO:0000259" key="1">
    <source>
        <dbReference type="PROSITE" id="PS51819"/>
    </source>
</evidence>